<dbReference type="SMART" id="SM00326">
    <property type="entry name" value="SH3"/>
    <property type="match status" value="2"/>
</dbReference>
<dbReference type="RefSeq" id="WP_086977779.1">
    <property type="nucleotide sequence ID" value="NZ_NFSB01000084.1"/>
</dbReference>
<gene>
    <name evidence="3" type="ORF">B8W72_20985</name>
</gene>
<dbReference type="PROSITE" id="PS50002">
    <property type="entry name" value="SH3"/>
    <property type="match status" value="1"/>
</dbReference>
<dbReference type="PIRSF" id="PIRSF034961">
    <property type="entry name" value="UCP034961_SH3_2"/>
    <property type="match status" value="1"/>
</dbReference>
<evidence type="ECO:0000259" key="2">
    <source>
        <dbReference type="PROSITE" id="PS50002"/>
    </source>
</evidence>
<sequence length="118" mass="13521">MHYVVIEPHRSEYPRPIRFAKGTLLEIGPRYEGEPGLQDWYLCSCTGQEPGWVPSQLIERLGVNQGRALDHYSAHELDADPGQRVQVVRPLNGWLWCRRHGNGELGWLPAEKLQRAPI</sequence>
<evidence type="ECO:0000313" key="3">
    <source>
        <dbReference type="EMBL" id="OUM28333.1"/>
    </source>
</evidence>
<dbReference type="InterPro" id="IPR014593">
    <property type="entry name" value="UCP034961_SH3_2"/>
</dbReference>
<dbReference type="Proteomes" id="UP000196082">
    <property type="component" value="Unassembled WGS sequence"/>
</dbReference>
<dbReference type="EMBL" id="NFSB01000084">
    <property type="protein sequence ID" value="OUM28333.1"/>
    <property type="molecule type" value="Genomic_DNA"/>
</dbReference>
<comment type="caution">
    <text evidence="3">The sequence shown here is derived from an EMBL/GenBank/DDBJ whole genome shotgun (WGS) entry which is preliminary data.</text>
</comment>
<reference evidence="3 4" key="1">
    <citation type="submission" date="2017-05" db="EMBL/GenBank/DDBJ databases">
        <title>Whole genome sequence of Pseudomonas putida isolate 1312 commercialized as a biostimulant.</title>
        <authorList>
            <person name="Crovadore J."/>
            <person name="Blanc P."/>
            <person name="Chablais R."/>
            <person name="Cochard B."/>
            <person name="Grizard D."/>
            <person name="Lefort F."/>
        </authorList>
    </citation>
    <scope>NUCLEOTIDE SEQUENCE [LARGE SCALE GENOMIC DNA]</scope>
    <source>
        <strain evidence="3 4">1312</strain>
    </source>
</reference>
<dbReference type="Pfam" id="PF07653">
    <property type="entry name" value="SH3_2"/>
    <property type="match status" value="1"/>
</dbReference>
<dbReference type="InterPro" id="IPR036028">
    <property type="entry name" value="SH3-like_dom_sf"/>
</dbReference>
<evidence type="ECO:0000313" key="4">
    <source>
        <dbReference type="Proteomes" id="UP000196082"/>
    </source>
</evidence>
<dbReference type="Gene3D" id="2.30.30.40">
    <property type="entry name" value="SH3 Domains"/>
    <property type="match status" value="1"/>
</dbReference>
<evidence type="ECO:0000256" key="1">
    <source>
        <dbReference type="ARBA" id="ARBA00022443"/>
    </source>
</evidence>
<keyword evidence="1" id="KW-0728">SH3 domain</keyword>
<proteinExistence type="predicted"/>
<dbReference type="InterPro" id="IPR001452">
    <property type="entry name" value="SH3_domain"/>
</dbReference>
<protein>
    <submittedName>
        <fullName evidence="3">Ligand-binding protein SH3</fullName>
    </submittedName>
</protein>
<name>A0A1Y3KZC6_PSEPU</name>
<dbReference type="SUPFAM" id="SSF50044">
    <property type="entry name" value="SH3-domain"/>
    <property type="match status" value="2"/>
</dbReference>
<feature type="domain" description="SH3" evidence="2">
    <location>
        <begin position="61"/>
        <end position="118"/>
    </location>
</feature>
<dbReference type="AlphaFoldDB" id="A0A1Y3KZC6"/>
<organism evidence="3 4">
    <name type="scientific">Pseudomonas putida</name>
    <name type="common">Arthrobacter siderocapsulatus</name>
    <dbReference type="NCBI Taxonomy" id="303"/>
    <lineage>
        <taxon>Bacteria</taxon>
        <taxon>Pseudomonadati</taxon>
        <taxon>Pseudomonadota</taxon>
        <taxon>Gammaproteobacteria</taxon>
        <taxon>Pseudomonadales</taxon>
        <taxon>Pseudomonadaceae</taxon>
        <taxon>Pseudomonas</taxon>
    </lineage>
</organism>
<accession>A0A1Y3KZC6</accession>